<comment type="caution">
    <text evidence="1">The sequence shown here is derived from an EMBL/GenBank/DDBJ whole genome shotgun (WGS) entry which is preliminary data.</text>
</comment>
<name>A0ABC8TC45_9AQUA</name>
<sequence length="69" mass="7814">GLSIGGTNMGLVVIILKVCVEIYPWSGKLVALEWEGKPWLRLDSKRPCPLDSLWTPYDLFRHAPLFSDD</sequence>
<dbReference type="Proteomes" id="UP001642360">
    <property type="component" value="Unassembled WGS sequence"/>
</dbReference>
<dbReference type="AlphaFoldDB" id="A0ABC8TC45"/>
<reference evidence="1 2" key="1">
    <citation type="submission" date="2024-02" db="EMBL/GenBank/DDBJ databases">
        <authorList>
            <person name="Vignale AGUSTIN F."/>
            <person name="Sosa J E."/>
            <person name="Modenutti C."/>
        </authorList>
    </citation>
    <scope>NUCLEOTIDE SEQUENCE [LARGE SCALE GENOMIC DNA]</scope>
</reference>
<organism evidence="1 2">
    <name type="scientific">Ilex paraguariensis</name>
    <name type="common">yerba mate</name>
    <dbReference type="NCBI Taxonomy" id="185542"/>
    <lineage>
        <taxon>Eukaryota</taxon>
        <taxon>Viridiplantae</taxon>
        <taxon>Streptophyta</taxon>
        <taxon>Embryophyta</taxon>
        <taxon>Tracheophyta</taxon>
        <taxon>Spermatophyta</taxon>
        <taxon>Magnoliopsida</taxon>
        <taxon>eudicotyledons</taxon>
        <taxon>Gunneridae</taxon>
        <taxon>Pentapetalae</taxon>
        <taxon>asterids</taxon>
        <taxon>campanulids</taxon>
        <taxon>Aquifoliales</taxon>
        <taxon>Aquifoliaceae</taxon>
        <taxon>Ilex</taxon>
    </lineage>
</organism>
<evidence type="ECO:0000313" key="1">
    <source>
        <dbReference type="EMBL" id="CAK9165687.1"/>
    </source>
</evidence>
<dbReference type="EMBL" id="CAUOFW020004446">
    <property type="protein sequence ID" value="CAK9165687.1"/>
    <property type="molecule type" value="Genomic_DNA"/>
</dbReference>
<feature type="non-terminal residue" evidence="1">
    <location>
        <position position="1"/>
    </location>
</feature>
<protein>
    <submittedName>
        <fullName evidence="1">Uncharacterized protein</fullName>
    </submittedName>
</protein>
<accession>A0ABC8TC45</accession>
<keyword evidence="2" id="KW-1185">Reference proteome</keyword>
<evidence type="ECO:0000313" key="2">
    <source>
        <dbReference type="Proteomes" id="UP001642360"/>
    </source>
</evidence>
<gene>
    <name evidence="1" type="ORF">ILEXP_LOCUS34858</name>
</gene>
<proteinExistence type="predicted"/>